<feature type="domain" description="AMP-dependent synthetase/ligase" evidence="3">
    <location>
        <begin position="13"/>
        <end position="384"/>
    </location>
</feature>
<keyword evidence="1" id="KW-0547">Nucleotide-binding</keyword>
<name>A0A917CH70_9GAMM</name>
<dbReference type="InterPro" id="IPR042099">
    <property type="entry name" value="ANL_N_sf"/>
</dbReference>
<dbReference type="EMBL" id="BMEO01000002">
    <property type="protein sequence ID" value="GGF87697.1"/>
    <property type="molecule type" value="Genomic_DNA"/>
</dbReference>
<dbReference type="InterPro" id="IPR020845">
    <property type="entry name" value="AMP-binding_CS"/>
</dbReference>
<comment type="caution">
    <text evidence="4">The sequence shown here is derived from an EMBL/GenBank/DDBJ whole genome shotgun (WGS) entry which is preliminary data.</text>
</comment>
<dbReference type="InterPro" id="IPR000873">
    <property type="entry name" value="AMP-dep_synth/lig_dom"/>
</dbReference>
<dbReference type="Pfam" id="PF23562">
    <property type="entry name" value="AMP-binding_C_3"/>
    <property type="match status" value="1"/>
</dbReference>
<dbReference type="RefSeq" id="WP_188364195.1">
    <property type="nucleotide sequence ID" value="NZ_BAABJF010000032.1"/>
</dbReference>
<keyword evidence="2" id="KW-0067">ATP-binding</keyword>
<dbReference type="Pfam" id="PF00501">
    <property type="entry name" value="AMP-binding"/>
    <property type="match status" value="1"/>
</dbReference>
<sequence length="546" mass="61163">MPVDKLKMPISMLRHWAQKTPGRIYLSQPTADDVITYTWSEVYDQVARMAQYLSQYPAGSHMAIFSLNCAHWLMADLAIQMAGHITIPIYPTASKETIKKILSHSDASLLMVGKLPDADITLDKLPHDIAQLSFYQKHPDRPFWSDIVNTYQPLKQAAAVKADDLISIVYTSGTTGDPKGVMVSYRAVNAALDLIKNIIVVTPDDRFVSYLPMAHVAERMAIAFASVFYGAQVSFIHSLDTFTDHVKMARPTIFFGVPRIWSNIKYAVEQQSGGSKVLNTLLCIPLLNRLLSKLIRKQLGFSEVRFALCAAAAVDKEVLSWYRRLGLKLNEAYGLSETCGLSHMVKPNQDCLGYVGQVIPGCECTLSDAGEILLRNPALMTGYYKQPELTAKVIDNEGWLHTGDLGQINEKGFLAVIGRTKDIFKTAKGQYIAPAPIEMLCQKHLNVDHVIAMGSGYRQPFLLISVAESVHQNDLKNFQEFCRQQLPEINRQLEPHQRISHIFICADAWTPESGLLTPTLKIKRSTIEQHYLPILTHKKKQDVVII</sequence>
<dbReference type="PANTHER" id="PTHR43272:SF33">
    <property type="entry name" value="AMP-BINDING DOMAIN-CONTAINING PROTEIN-RELATED"/>
    <property type="match status" value="1"/>
</dbReference>
<evidence type="ECO:0000256" key="1">
    <source>
        <dbReference type="ARBA" id="ARBA00022741"/>
    </source>
</evidence>
<proteinExistence type="predicted"/>
<accession>A0A917CH70</accession>
<dbReference type="AlphaFoldDB" id="A0A917CH70"/>
<dbReference type="GO" id="GO:0004467">
    <property type="term" value="F:long-chain fatty acid-CoA ligase activity"/>
    <property type="evidence" value="ECO:0007669"/>
    <property type="project" value="TreeGrafter"/>
</dbReference>
<dbReference type="PANTHER" id="PTHR43272">
    <property type="entry name" value="LONG-CHAIN-FATTY-ACID--COA LIGASE"/>
    <property type="match status" value="1"/>
</dbReference>
<protein>
    <submittedName>
        <fullName evidence="4">Long-chain acyl-CoA synthetase</fullName>
    </submittedName>
</protein>
<evidence type="ECO:0000256" key="2">
    <source>
        <dbReference type="ARBA" id="ARBA00022840"/>
    </source>
</evidence>
<dbReference type="SUPFAM" id="SSF56801">
    <property type="entry name" value="Acetyl-CoA synthetase-like"/>
    <property type="match status" value="1"/>
</dbReference>
<gene>
    <name evidence="4" type="ORF">GCM10011365_06020</name>
</gene>
<reference evidence="4" key="2">
    <citation type="submission" date="2020-09" db="EMBL/GenBank/DDBJ databases">
        <authorList>
            <person name="Sun Q."/>
            <person name="Zhou Y."/>
        </authorList>
    </citation>
    <scope>NUCLEOTIDE SEQUENCE</scope>
    <source>
        <strain evidence="4">CGMCC 1.12181</strain>
    </source>
</reference>
<dbReference type="Gene3D" id="3.40.50.12780">
    <property type="entry name" value="N-terminal domain of ligase-like"/>
    <property type="match status" value="1"/>
</dbReference>
<dbReference type="Proteomes" id="UP000605253">
    <property type="component" value="Unassembled WGS sequence"/>
</dbReference>
<evidence type="ECO:0000259" key="3">
    <source>
        <dbReference type="Pfam" id="PF00501"/>
    </source>
</evidence>
<organism evidence="4 5">
    <name type="scientific">Marinicella pacifica</name>
    <dbReference type="NCBI Taxonomy" id="1171543"/>
    <lineage>
        <taxon>Bacteria</taxon>
        <taxon>Pseudomonadati</taxon>
        <taxon>Pseudomonadota</taxon>
        <taxon>Gammaproteobacteria</taxon>
        <taxon>Lysobacterales</taxon>
        <taxon>Marinicellaceae</taxon>
        <taxon>Marinicella</taxon>
    </lineage>
</organism>
<reference evidence="4" key="1">
    <citation type="journal article" date="2014" name="Int. J. Syst. Evol. Microbiol.">
        <title>Complete genome sequence of Corynebacterium casei LMG S-19264T (=DSM 44701T), isolated from a smear-ripened cheese.</title>
        <authorList>
            <consortium name="US DOE Joint Genome Institute (JGI-PGF)"/>
            <person name="Walter F."/>
            <person name="Albersmeier A."/>
            <person name="Kalinowski J."/>
            <person name="Ruckert C."/>
        </authorList>
    </citation>
    <scope>NUCLEOTIDE SEQUENCE</scope>
    <source>
        <strain evidence="4">CGMCC 1.12181</strain>
    </source>
</reference>
<dbReference type="GO" id="GO:0005524">
    <property type="term" value="F:ATP binding"/>
    <property type="evidence" value="ECO:0007669"/>
    <property type="project" value="UniProtKB-KW"/>
</dbReference>
<dbReference type="PROSITE" id="PS00455">
    <property type="entry name" value="AMP_BINDING"/>
    <property type="match status" value="1"/>
</dbReference>
<keyword evidence="5" id="KW-1185">Reference proteome</keyword>
<evidence type="ECO:0000313" key="4">
    <source>
        <dbReference type="EMBL" id="GGF87697.1"/>
    </source>
</evidence>
<evidence type="ECO:0000313" key="5">
    <source>
        <dbReference type="Proteomes" id="UP000605253"/>
    </source>
</evidence>
<dbReference type="GO" id="GO:0016020">
    <property type="term" value="C:membrane"/>
    <property type="evidence" value="ECO:0007669"/>
    <property type="project" value="TreeGrafter"/>
</dbReference>